<dbReference type="Proteomes" id="UP000681967">
    <property type="component" value="Unassembled WGS sequence"/>
</dbReference>
<dbReference type="GO" id="GO:0016175">
    <property type="term" value="F:superoxide-generating NAD(P)H oxidase activity"/>
    <property type="evidence" value="ECO:0007669"/>
    <property type="project" value="TreeGrafter"/>
</dbReference>
<dbReference type="InterPro" id="IPR017938">
    <property type="entry name" value="Riboflavin_synthase-like_b-brl"/>
</dbReference>
<dbReference type="PANTHER" id="PTHR11972:SF153">
    <property type="entry name" value="SUPEROXIDE-GENERATING NADPH OXIDASE HEAVY CHAIN SUBUNIT A"/>
    <property type="match status" value="1"/>
</dbReference>
<organism evidence="3 6">
    <name type="scientific">Rotaria magnacalcarata</name>
    <dbReference type="NCBI Taxonomy" id="392030"/>
    <lineage>
        <taxon>Eukaryota</taxon>
        <taxon>Metazoa</taxon>
        <taxon>Spiralia</taxon>
        <taxon>Gnathifera</taxon>
        <taxon>Rotifera</taxon>
        <taxon>Eurotatoria</taxon>
        <taxon>Bdelloidea</taxon>
        <taxon>Philodinida</taxon>
        <taxon>Philodinidae</taxon>
        <taxon>Rotaria</taxon>
    </lineage>
</organism>
<dbReference type="InterPro" id="IPR050369">
    <property type="entry name" value="RBOH/FRE"/>
</dbReference>
<accession>A0A8S3AHP9</accession>
<evidence type="ECO:0000313" key="3">
    <source>
        <dbReference type="EMBL" id="CAF4724365.1"/>
    </source>
</evidence>
<dbReference type="GO" id="GO:0042554">
    <property type="term" value="P:superoxide anion generation"/>
    <property type="evidence" value="ECO:0007669"/>
    <property type="project" value="TreeGrafter"/>
</dbReference>
<dbReference type="EMBL" id="CAJOBH010123656">
    <property type="protein sequence ID" value="CAF4724365.1"/>
    <property type="molecule type" value="Genomic_DNA"/>
</dbReference>
<evidence type="ECO:0000313" key="4">
    <source>
        <dbReference type="EMBL" id="CAF4813336.1"/>
    </source>
</evidence>
<dbReference type="InterPro" id="IPR013112">
    <property type="entry name" value="FAD-bd_8"/>
</dbReference>
<dbReference type="Pfam" id="PF08022">
    <property type="entry name" value="FAD_binding_8"/>
    <property type="match status" value="1"/>
</dbReference>
<evidence type="ECO:0000259" key="2">
    <source>
        <dbReference type="PROSITE" id="PS51384"/>
    </source>
</evidence>
<sequence length="69" mass="7801">MQTPQPGQYIYLKCFSIALFEWHPFTVTSATEDAYVSVHVRTAGNWTSDLVKKLAMYPQQIPRLGVDGP</sequence>
<dbReference type="InterPro" id="IPR017927">
    <property type="entry name" value="FAD-bd_FR_type"/>
</dbReference>
<dbReference type="GO" id="GO:0006952">
    <property type="term" value="P:defense response"/>
    <property type="evidence" value="ECO:0007669"/>
    <property type="project" value="TreeGrafter"/>
</dbReference>
<proteinExistence type="predicted"/>
<keyword evidence="1" id="KW-0560">Oxidoreductase</keyword>
<evidence type="ECO:0000313" key="5">
    <source>
        <dbReference type="EMBL" id="CAF4883437.1"/>
    </source>
</evidence>
<dbReference type="EMBL" id="CAJOBI010151682">
    <property type="protein sequence ID" value="CAF4813336.1"/>
    <property type="molecule type" value="Genomic_DNA"/>
</dbReference>
<name>A0A8S3AHP9_9BILA</name>
<dbReference type="PANTHER" id="PTHR11972">
    <property type="entry name" value="NADPH OXIDASE"/>
    <property type="match status" value="1"/>
</dbReference>
<dbReference type="Proteomes" id="UP000676336">
    <property type="component" value="Unassembled WGS sequence"/>
</dbReference>
<dbReference type="Proteomes" id="UP000681720">
    <property type="component" value="Unassembled WGS sequence"/>
</dbReference>
<evidence type="ECO:0000256" key="1">
    <source>
        <dbReference type="ARBA" id="ARBA00023002"/>
    </source>
</evidence>
<protein>
    <recommendedName>
        <fullName evidence="2">FAD-binding FR-type domain-containing protein</fullName>
    </recommendedName>
</protein>
<feature type="non-terminal residue" evidence="3">
    <location>
        <position position="69"/>
    </location>
</feature>
<reference evidence="3" key="1">
    <citation type="submission" date="2021-02" db="EMBL/GenBank/DDBJ databases">
        <authorList>
            <person name="Nowell W R."/>
        </authorList>
    </citation>
    <scope>NUCLEOTIDE SEQUENCE</scope>
</reference>
<dbReference type="GO" id="GO:0043020">
    <property type="term" value="C:NADPH oxidase complex"/>
    <property type="evidence" value="ECO:0007669"/>
    <property type="project" value="TreeGrafter"/>
</dbReference>
<feature type="domain" description="FAD-binding FR-type" evidence="2">
    <location>
        <begin position="1"/>
        <end position="69"/>
    </location>
</feature>
<dbReference type="SUPFAM" id="SSF63380">
    <property type="entry name" value="Riboflavin synthase domain-like"/>
    <property type="match status" value="1"/>
</dbReference>
<dbReference type="EMBL" id="CAJOBJ010171129">
    <property type="protein sequence ID" value="CAF4883437.1"/>
    <property type="molecule type" value="Genomic_DNA"/>
</dbReference>
<comment type="caution">
    <text evidence="3">The sequence shown here is derived from an EMBL/GenBank/DDBJ whole genome shotgun (WGS) entry which is preliminary data.</text>
</comment>
<gene>
    <name evidence="3" type="ORF">BYL167_LOCUS45013</name>
    <name evidence="5" type="ORF">GIL414_LOCUS50963</name>
    <name evidence="4" type="ORF">SMN809_LOCUS47693</name>
</gene>
<dbReference type="AlphaFoldDB" id="A0A8S3AHP9"/>
<dbReference type="PROSITE" id="PS51384">
    <property type="entry name" value="FAD_FR"/>
    <property type="match status" value="1"/>
</dbReference>
<evidence type="ECO:0000313" key="6">
    <source>
        <dbReference type="Proteomes" id="UP000681967"/>
    </source>
</evidence>